<evidence type="ECO:0000256" key="2">
    <source>
        <dbReference type="ARBA" id="ARBA00022801"/>
    </source>
</evidence>
<keyword evidence="2" id="KW-0378">Hydrolase</keyword>
<dbReference type="PANTHER" id="PTHR47959:SF13">
    <property type="entry name" value="ATP-DEPENDENT RNA HELICASE RHLE"/>
    <property type="match status" value="1"/>
</dbReference>
<feature type="compositionally biased region" description="Gly residues" evidence="7">
    <location>
        <begin position="457"/>
        <end position="471"/>
    </location>
</feature>
<dbReference type="Gene3D" id="3.40.50.300">
    <property type="entry name" value="P-loop containing nucleotide triphosphate hydrolases"/>
    <property type="match status" value="2"/>
</dbReference>
<dbReference type="CDD" id="cd00268">
    <property type="entry name" value="DEADc"/>
    <property type="match status" value="1"/>
</dbReference>
<evidence type="ECO:0000259" key="8">
    <source>
        <dbReference type="PROSITE" id="PS51192"/>
    </source>
</evidence>
<comment type="caution">
    <text evidence="11">The sequence shown here is derived from an EMBL/GenBank/DDBJ whole genome shotgun (WGS) entry which is preliminary data.</text>
</comment>
<evidence type="ECO:0000256" key="5">
    <source>
        <dbReference type="ARBA" id="ARBA00038437"/>
    </source>
</evidence>
<dbReference type="GO" id="GO:0016787">
    <property type="term" value="F:hydrolase activity"/>
    <property type="evidence" value="ECO:0007669"/>
    <property type="project" value="UniProtKB-KW"/>
</dbReference>
<gene>
    <name evidence="11" type="ORF">EG244_05280</name>
</gene>
<feature type="short sequence motif" description="Q motif" evidence="6">
    <location>
        <begin position="2"/>
        <end position="30"/>
    </location>
</feature>
<dbReference type="PROSITE" id="PS51194">
    <property type="entry name" value="HELICASE_CTER"/>
    <property type="match status" value="1"/>
</dbReference>
<organism evidence="11 12">
    <name type="scientific">Falsigemmobacter faecalis</name>
    <dbReference type="NCBI Taxonomy" id="2488730"/>
    <lineage>
        <taxon>Bacteria</taxon>
        <taxon>Pseudomonadati</taxon>
        <taxon>Pseudomonadota</taxon>
        <taxon>Alphaproteobacteria</taxon>
        <taxon>Rhodobacterales</taxon>
        <taxon>Paracoccaceae</taxon>
        <taxon>Falsigemmobacter</taxon>
    </lineage>
</organism>
<dbReference type="InterPro" id="IPR027417">
    <property type="entry name" value="P-loop_NTPase"/>
</dbReference>
<dbReference type="InterPro" id="IPR001650">
    <property type="entry name" value="Helicase_C-like"/>
</dbReference>
<dbReference type="GO" id="GO:0003676">
    <property type="term" value="F:nucleic acid binding"/>
    <property type="evidence" value="ECO:0007669"/>
    <property type="project" value="InterPro"/>
</dbReference>
<dbReference type="PROSITE" id="PS51195">
    <property type="entry name" value="Q_MOTIF"/>
    <property type="match status" value="1"/>
</dbReference>
<dbReference type="SUPFAM" id="SSF52540">
    <property type="entry name" value="P-loop containing nucleoside triphosphate hydrolases"/>
    <property type="match status" value="1"/>
</dbReference>
<evidence type="ECO:0000259" key="9">
    <source>
        <dbReference type="PROSITE" id="PS51194"/>
    </source>
</evidence>
<keyword evidence="3 11" id="KW-0347">Helicase</keyword>
<dbReference type="GO" id="GO:0005524">
    <property type="term" value="F:ATP binding"/>
    <property type="evidence" value="ECO:0007669"/>
    <property type="project" value="UniProtKB-KW"/>
</dbReference>
<dbReference type="PANTHER" id="PTHR47959">
    <property type="entry name" value="ATP-DEPENDENT RNA HELICASE RHLE-RELATED"/>
    <property type="match status" value="1"/>
</dbReference>
<keyword evidence="12" id="KW-1185">Reference proteome</keyword>
<proteinExistence type="inferred from homology"/>
<dbReference type="Pfam" id="PF00270">
    <property type="entry name" value="DEAD"/>
    <property type="match status" value="1"/>
</dbReference>
<evidence type="ECO:0000256" key="4">
    <source>
        <dbReference type="ARBA" id="ARBA00022840"/>
    </source>
</evidence>
<feature type="domain" description="Helicase ATP-binding" evidence="8">
    <location>
        <begin position="33"/>
        <end position="208"/>
    </location>
</feature>
<dbReference type="InterPro" id="IPR050079">
    <property type="entry name" value="DEAD_box_RNA_helicase"/>
</dbReference>
<feature type="domain" description="Helicase C-terminal" evidence="9">
    <location>
        <begin position="235"/>
        <end position="382"/>
    </location>
</feature>
<feature type="region of interest" description="Disordered" evidence="7">
    <location>
        <begin position="378"/>
        <end position="479"/>
    </location>
</feature>
<keyword evidence="4" id="KW-0067">ATP-binding</keyword>
<dbReference type="SMART" id="SM00487">
    <property type="entry name" value="DEXDc"/>
    <property type="match status" value="1"/>
</dbReference>
<evidence type="ECO:0000256" key="3">
    <source>
        <dbReference type="ARBA" id="ARBA00022806"/>
    </source>
</evidence>
<evidence type="ECO:0000256" key="6">
    <source>
        <dbReference type="PROSITE-ProRule" id="PRU00552"/>
    </source>
</evidence>
<dbReference type="Pfam" id="PF00271">
    <property type="entry name" value="Helicase_C"/>
    <property type="match status" value="1"/>
</dbReference>
<dbReference type="GO" id="GO:0005829">
    <property type="term" value="C:cytosol"/>
    <property type="evidence" value="ECO:0007669"/>
    <property type="project" value="TreeGrafter"/>
</dbReference>
<dbReference type="EMBL" id="RRAZ01000006">
    <property type="protein sequence ID" value="RRH76585.1"/>
    <property type="molecule type" value="Genomic_DNA"/>
</dbReference>
<evidence type="ECO:0000259" key="10">
    <source>
        <dbReference type="PROSITE" id="PS51195"/>
    </source>
</evidence>
<dbReference type="InterPro" id="IPR014014">
    <property type="entry name" value="RNA_helicase_DEAD_Q_motif"/>
</dbReference>
<feature type="compositionally biased region" description="Basic and acidic residues" evidence="7">
    <location>
        <begin position="405"/>
        <end position="421"/>
    </location>
</feature>
<dbReference type="CDD" id="cd18787">
    <property type="entry name" value="SF2_C_DEAD"/>
    <property type="match status" value="1"/>
</dbReference>
<protein>
    <submittedName>
        <fullName evidence="11">DEAD/DEAH box helicase</fullName>
    </submittedName>
</protein>
<keyword evidence="1" id="KW-0547">Nucleotide-binding</keyword>
<dbReference type="GO" id="GO:0003724">
    <property type="term" value="F:RNA helicase activity"/>
    <property type="evidence" value="ECO:0007669"/>
    <property type="project" value="InterPro"/>
</dbReference>
<dbReference type="InterPro" id="IPR014001">
    <property type="entry name" value="Helicase_ATP-bd"/>
</dbReference>
<sequence length="479" mass="51919">MTTFADLGLEPSLLKALEKLNFDQPTPIQVEAIPLILKGHDLMGLAQTGTGKTAAFGLPLLNRILDLGHPPKPRTVRALIMAPTRELVVQIADNLKLFTRGTSVKVQTVIGGASINKQVEGLARGADVLVATPGRLIDLLERNALSLTETGYLVLDEADQMLDMGFIHLLRKIARYLPHGRQTLMFSATMPKLIDELAREYLRNPKKVAVNPPGKTADRIEQKVHFTTQGDKAKLLESYLLQHQGEAALVFGRTKHGSEKLMKLLCSWGFKAGSIHGNKSQNQRDRTLTAFRTGEIDVLVATDVAARGIDIPLVRHVYNYDMPNVPDNYVHRIGRTARAGASGKAVAFCAPAEMEELRAVEKVIGDALLIAGGLPHLENGFNNRPSHQPRRPGQDKTRPQKPRGPRPEGAEGQPRKPRGEGGGRAAFGEKAPARSEGQRPSKPARGAGGEAAPRRNGPGGKPQGRPGGGGRPQRRAPRD</sequence>
<evidence type="ECO:0000313" key="12">
    <source>
        <dbReference type="Proteomes" id="UP000282125"/>
    </source>
</evidence>
<comment type="similarity">
    <text evidence="5">Belongs to the DEAD box helicase family.</text>
</comment>
<evidence type="ECO:0000256" key="7">
    <source>
        <dbReference type="SAM" id="MobiDB-lite"/>
    </source>
</evidence>
<accession>A0A3P3DQU1</accession>
<reference evidence="11 12" key="1">
    <citation type="submission" date="2018-11" db="EMBL/GenBank/DDBJ databases">
        <title>Gemmobacter sp. nov., YIM 102744-1 draft genome.</title>
        <authorList>
            <person name="Li G."/>
            <person name="Jiang Y."/>
        </authorList>
    </citation>
    <scope>NUCLEOTIDE SEQUENCE [LARGE SCALE GENOMIC DNA]</scope>
    <source>
        <strain evidence="11 12">YIM 102744-1</strain>
    </source>
</reference>
<name>A0A3P3DQU1_9RHOB</name>
<dbReference type="InterPro" id="IPR044742">
    <property type="entry name" value="DEAD/DEAH_RhlB"/>
</dbReference>
<dbReference type="AlphaFoldDB" id="A0A3P3DQU1"/>
<dbReference type="OrthoDB" id="9805696at2"/>
<dbReference type="Proteomes" id="UP000282125">
    <property type="component" value="Unassembled WGS sequence"/>
</dbReference>
<evidence type="ECO:0000313" key="11">
    <source>
        <dbReference type="EMBL" id="RRH76585.1"/>
    </source>
</evidence>
<dbReference type="PROSITE" id="PS51192">
    <property type="entry name" value="HELICASE_ATP_BIND_1"/>
    <property type="match status" value="1"/>
</dbReference>
<dbReference type="RefSeq" id="WP_124963972.1">
    <property type="nucleotide sequence ID" value="NZ_RRAZ01000006.1"/>
</dbReference>
<feature type="domain" description="DEAD-box RNA helicase Q" evidence="10">
    <location>
        <begin position="2"/>
        <end position="30"/>
    </location>
</feature>
<dbReference type="InterPro" id="IPR011545">
    <property type="entry name" value="DEAD/DEAH_box_helicase_dom"/>
</dbReference>
<evidence type="ECO:0000256" key="1">
    <source>
        <dbReference type="ARBA" id="ARBA00022741"/>
    </source>
</evidence>
<dbReference type="SMART" id="SM00490">
    <property type="entry name" value="HELICc"/>
    <property type="match status" value="1"/>
</dbReference>